<dbReference type="RefSeq" id="WP_210352446.1">
    <property type="nucleotide sequence ID" value="NZ_JAEQMU010000001.1"/>
</dbReference>
<proteinExistence type="predicted"/>
<organism evidence="1 2">
    <name type="scientific">Sphingobacterium tabacisoli</name>
    <dbReference type="NCBI Taxonomy" id="2044855"/>
    <lineage>
        <taxon>Bacteria</taxon>
        <taxon>Pseudomonadati</taxon>
        <taxon>Bacteroidota</taxon>
        <taxon>Sphingobacteriia</taxon>
        <taxon>Sphingobacteriales</taxon>
        <taxon>Sphingobacteriaceae</taxon>
        <taxon>Sphingobacterium</taxon>
    </lineage>
</organism>
<evidence type="ECO:0008006" key="3">
    <source>
        <dbReference type="Google" id="ProtNLM"/>
    </source>
</evidence>
<evidence type="ECO:0000313" key="2">
    <source>
        <dbReference type="Proteomes" id="UP001597440"/>
    </source>
</evidence>
<comment type="caution">
    <text evidence="1">The sequence shown here is derived from an EMBL/GenBank/DDBJ whole genome shotgun (WGS) entry which is preliminary data.</text>
</comment>
<accession>A0ABW5L6Y6</accession>
<dbReference type="EMBL" id="JBHULD010000018">
    <property type="protein sequence ID" value="MFD2556494.1"/>
    <property type="molecule type" value="Genomic_DNA"/>
</dbReference>
<keyword evidence="2" id="KW-1185">Reference proteome</keyword>
<reference evidence="2" key="1">
    <citation type="journal article" date="2019" name="Int. J. Syst. Evol. Microbiol.">
        <title>The Global Catalogue of Microorganisms (GCM) 10K type strain sequencing project: providing services to taxonomists for standard genome sequencing and annotation.</title>
        <authorList>
            <consortium name="The Broad Institute Genomics Platform"/>
            <consortium name="The Broad Institute Genome Sequencing Center for Infectious Disease"/>
            <person name="Wu L."/>
            <person name="Ma J."/>
        </authorList>
    </citation>
    <scope>NUCLEOTIDE SEQUENCE [LARGE SCALE GENOMIC DNA]</scope>
    <source>
        <strain evidence="2">KCTC 52298</strain>
    </source>
</reference>
<gene>
    <name evidence="1" type="ORF">ACFSQW_19010</name>
</gene>
<evidence type="ECO:0000313" key="1">
    <source>
        <dbReference type="EMBL" id="MFD2556494.1"/>
    </source>
</evidence>
<protein>
    <recommendedName>
        <fullName evidence="3">DUF5018 domain-containing protein</fullName>
    </recommendedName>
</protein>
<dbReference type="Proteomes" id="UP001597440">
    <property type="component" value="Unassembled WGS sequence"/>
</dbReference>
<name>A0ABW5L6Y6_9SPHI</name>
<sequence length="346" mass="38342">MRQYIKQFVLTVLTLSVVYISSCTKTEYEQIKLPYNEITKFAIKSFTEGDSIQAVISGDELLIYWDKAVAIPESITPTIAVSKGASVSPASGQPVTVTESLSFTVTAEDATIKTYKLRFILQTPNPIILAANNATWLQWFSGSPQVVINGQYFLAGGDPNAVRVFARRASDGFEFDLTTTTIKSTVIGAKLPDYTTAMDTGRHDIKLNIGTKTINVAQGYIRPHPLFNTHFKQEAPIAKTIKVGDEIRFLMDDGELAGRAIKYYAGKCSKITFYHVNNGEYKLITVSEFKQEGNTISFKLPALTSSAGDYVDYITFTYPSYNILNDKTGKQDIAITYTAANRIYIN</sequence>
<dbReference type="Gene3D" id="2.60.40.2340">
    <property type="match status" value="1"/>
</dbReference>